<dbReference type="Proteomes" id="UP000630660">
    <property type="component" value="Unassembled WGS sequence"/>
</dbReference>
<gene>
    <name evidence="2" type="ORF">GF359_03235</name>
</gene>
<comment type="caution">
    <text evidence="2">The sequence shown here is derived from an EMBL/GenBank/DDBJ whole genome shotgun (WGS) entry which is preliminary data.</text>
</comment>
<evidence type="ECO:0000259" key="1">
    <source>
        <dbReference type="SMART" id="SM00460"/>
    </source>
</evidence>
<feature type="domain" description="Transglutaminase-like" evidence="1">
    <location>
        <begin position="219"/>
        <end position="284"/>
    </location>
</feature>
<evidence type="ECO:0000313" key="2">
    <source>
        <dbReference type="EMBL" id="MBD3364209.1"/>
    </source>
</evidence>
<dbReference type="InterPro" id="IPR026444">
    <property type="entry name" value="Secre_tail"/>
</dbReference>
<sequence length="440" mass="49932">MKIHTFLFVRGLVILLLFAPAVAIEAEPLHHSGLETWFQEGEFLSVPDYYPGDSFLSHITFTYSVANYGPGNLDSIYLYLAVPTDRAHQELLTPLEYNPAPLSTLTDEWGLDITYYQDQVSNDDSVTYTYEVAVKTTDYDYGLDPDSVGQAGDIPSEIADEYTVDGSKYDIANPVIADAADMAVGEETDYYQIVRKLHDFVIDTLHYVLDGKWDDAPQVLLQGHGSCSEYTMLMIALCRAKGIPARYVGGTYLKQWYPYRDEVFHRWTEIYFPNYGWVSVDCTWDDGSSDSYRYFGAISKRLFVTTVSGGPSQYLGWSYNYNWSYTYSGERPDYDREKYFDWDWYGSVISGGKPIADKMFEVFPNPARDYFTVQASVATSSQIDISIYDASGRIIDVIFQGMKAPGEYTFNCPLRTIPSGVYFCRFQSAGQTSCRKVVVK</sequence>
<evidence type="ECO:0000313" key="3">
    <source>
        <dbReference type="Proteomes" id="UP000630660"/>
    </source>
</evidence>
<accession>A0A9D5K8S6</accession>
<dbReference type="SMART" id="SM00460">
    <property type="entry name" value="TGc"/>
    <property type="match status" value="1"/>
</dbReference>
<dbReference type="EMBL" id="WJKJ01000103">
    <property type="protein sequence ID" value="MBD3364209.1"/>
    <property type="molecule type" value="Genomic_DNA"/>
</dbReference>
<dbReference type="AlphaFoldDB" id="A0A9D5K8S6"/>
<dbReference type="Gene3D" id="3.10.620.30">
    <property type="match status" value="1"/>
</dbReference>
<protein>
    <submittedName>
        <fullName evidence="2">T9SS type A sorting domain-containing protein</fullName>
    </submittedName>
</protein>
<dbReference type="InterPro" id="IPR002931">
    <property type="entry name" value="Transglutaminase-like"/>
</dbReference>
<dbReference type="NCBIfam" id="TIGR04183">
    <property type="entry name" value="Por_Secre_tail"/>
    <property type="match status" value="1"/>
</dbReference>
<reference evidence="2" key="1">
    <citation type="submission" date="2019-11" db="EMBL/GenBank/DDBJ databases">
        <title>Microbial mats filling the niche in hypersaline microbial mats.</title>
        <authorList>
            <person name="Wong H.L."/>
            <person name="Macleod F.I."/>
            <person name="White R.A. III"/>
            <person name="Burns B.P."/>
        </authorList>
    </citation>
    <scope>NUCLEOTIDE SEQUENCE</scope>
    <source>
        <strain evidence="2">Bin_327</strain>
    </source>
</reference>
<proteinExistence type="predicted"/>
<dbReference type="SUPFAM" id="SSF54001">
    <property type="entry name" value="Cysteine proteinases"/>
    <property type="match status" value="1"/>
</dbReference>
<name>A0A9D5K8S6_UNCW3</name>
<dbReference type="PANTHER" id="PTHR33490">
    <property type="entry name" value="BLR5614 PROTEIN-RELATED"/>
    <property type="match status" value="1"/>
</dbReference>
<organism evidence="2 3">
    <name type="scientific">candidate division WOR-3 bacterium</name>
    <dbReference type="NCBI Taxonomy" id="2052148"/>
    <lineage>
        <taxon>Bacteria</taxon>
        <taxon>Bacteria division WOR-3</taxon>
    </lineage>
</organism>
<dbReference type="Pfam" id="PF01841">
    <property type="entry name" value="Transglut_core"/>
    <property type="match status" value="1"/>
</dbReference>
<dbReference type="InterPro" id="IPR038765">
    <property type="entry name" value="Papain-like_cys_pep_sf"/>
</dbReference>
<dbReference type="Pfam" id="PF18962">
    <property type="entry name" value="Por_Secre_tail"/>
    <property type="match status" value="1"/>
</dbReference>